<feature type="transmembrane region" description="Helical" evidence="6">
    <location>
        <begin position="326"/>
        <end position="350"/>
    </location>
</feature>
<dbReference type="PANTHER" id="PTHR30250:SF28">
    <property type="entry name" value="POLYSACCHARIDE BIOSYNTHESIS PROTEIN"/>
    <property type="match status" value="1"/>
</dbReference>
<feature type="transmembrane region" description="Helical" evidence="6">
    <location>
        <begin position="74"/>
        <end position="100"/>
    </location>
</feature>
<feature type="transmembrane region" description="Helical" evidence="6">
    <location>
        <begin position="389"/>
        <end position="411"/>
    </location>
</feature>
<proteinExistence type="predicted"/>
<feature type="transmembrane region" description="Helical" evidence="6">
    <location>
        <begin position="362"/>
        <end position="383"/>
    </location>
</feature>
<feature type="transmembrane region" description="Helical" evidence="6">
    <location>
        <begin position="294"/>
        <end position="320"/>
    </location>
</feature>
<keyword evidence="8" id="KW-1185">Reference proteome</keyword>
<dbReference type="InterPro" id="IPR050833">
    <property type="entry name" value="Poly_Biosynth_Transport"/>
</dbReference>
<accession>A0ABY6MZ98</accession>
<evidence type="ECO:0000256" key="2">
    <source>
        <dbReference type="ARBA" id="ARBA00022475"/>
    </source>
</evidence>
<dbReference type="PANTHER" id="PTHR30250">
    <property type="entry name" value="PST FAMILY PREDICTED COLANIC ACID TRANSPORTER"/>
    <property type="match status" value="1"/>
</dbReference>
<reference evidence="7" key="1">
    <citation type="submission" date="2022-06" db="EMBL/GenBank/DDBJ databases">
        <title>Alkalimarinus sp. nov., isolated from gut of a Alitta virens.</title>
        <authorList>
            <person name="Yang A.I."/>
            <person name="Shin N.-R."/>
        </authorList>
    </citation>
    <scope>NUCLEOTIDE SEQUENCE</scope>
    <source>
        <strain evidence="7">A2M4</strain>
    </source>
</reference>
<evidence type="ECO:0000313" key="8">
    <source>
        <dbReference type="Proteomes" id="UP001163739"/>
    </source>
</evidence>
<keyword evidence="4 6" id="KW-1133">Transmembrane helix</keyword>
<protein>
    <recommendedName>
        <fullName evidence="9">Polysaccharide biosynthesis protein</fullName>
    </recommendedName>
</protein>
<evidence type="ECO:0000256" key="6">
    <source>
        <dbReference type="SAM" id="Phobius"/>
    </source>
</evidence>
<feature type="transmembrane region" description="Helical" evidence="6">
    <location>
        <begin position="223"/>
        <end position="250"/>
    </location>
</feature>
<keyword evidence="3 6" id="KW-0812">Transmembrane</keyword>
<keyword evidence="2" id="KW-1003">Cell membrane</keyword>
<comment type="subcellular location">
    <subcellularLocation>
        <location evidence="1">Cell membrane</location>
        <topology evidence="1">Multi-pass membrane protein</topology>
    </subcellularLocation>
</comment>
<feature type="transmembrane region" description="Helical" evidence="6">
    <location>
        <begin position="40"/>
        <end position="62"/>
    </location>
</feature>
<evidence type="ECO:0000256" key="4">
    <source>
        <dbReference type="ARBA" id="ARBA00022989"/>
    </source>
</evidence>
<feature type="transmembrane region" description="Helical" evidence="6">
    <location>
        <begin position="155"/>
        <end position="179"/>
    </location>
</feature>
<feature type="transmembrane region" description="Helical" evidence="6">
    <location>
        <begin position="112"/>
        <end position="134"/>
    </location>
</feature>
<evidence type="ECO:0000256" key="5">
    <source>
        <dbReference type="ARBA" id="ARBA00023136"/>
    </source>
</evidence>
<name>A0ABY6MZ98_9ALTE</name>
<evidence type="ECO:0008006" key="9">
    <source>
        <dbReference type="Google" id="ProtNLM"/>
    </source>
</evidence>
<dbReference type="EMBL" id="CP100390">
    <property type="protein sequence ID" value="UZE95153.1"/>
    <property type="molecule type" value="Genomic_DNA"/>
</dbReference>
<organism evidence="7 8">
    <name type="scientific">Alkalimarinus alittae</name>
    <dbReference type="NCBI Taxonomy" id="2961619"/>
    <lineage>
        <taxon>Bacteria</taxon>
        <taxon>Pseudomonadati</taxon>
        <taxon>Pseudomonadota</taxon>
        <taxon>Gammaproteobacteria</taxon>
        <taxon>Alteromonadales</taxon>
        <taxon>Alteromonadaceae</taxon>
        <taxon>Alkalimarinus</taxon>
    </lineage>
</organism>
<dbReference type="RefSeq" id="WP_265046642.1">
    <property type="nucleotide sequence ID" value="NZ_CP100390.1"/>
</dbReference>
<feature type="transmembrane region" description="Helical" evidence="6">
    <location>
        <begin position="418"/>
        <end position="439"/>
    </location>
</feature>
<feature type="transmembrane region" description="Helical" evidence="6">
    <location>
        <begin position="12"/>
        <end position="34"/>
    </location>
</feature>
<evidence type="ECO:0000256" key="1">
    <source>
        <dbReference type="ARBA" id="ARBA00004651"/>
    </source>
</evidence>
<evidence type="ECO:0000256" key="3">
    <source>
        <dbReference type="ARBA" id="ARBA00022692"/>
    </source>
</evidence>
<dbReference type="Proteomes" id="UP001163739">
    <property type="component" value="Chromosome"/>
</dbReference>
<sequence length="440" mass="49016">MRQSFKQQIITLSSATGLAQAITLLFSPILTHLYTPEDFGVFSIFTTTSAFLALLWTMRYELAIPLQKKRVHSLALIASTLGLAITFSLLLFLLLTLFSLSAASEKLGIAPLFLFLLPLSAFLYSIVQLFERLASRDHNIKLIAKSKLSRSATTALLSILFAWLGGLGLIAAAICGLLLSSSILASNELKNVLKAAKLTTRRRATVLFKRYKQFPQYDLPSSVLYFFSSQGFILLLVFCFDPIVAGYYALAERLVASPISIFTNSYATIFYVRLTEKYKNIKTSINDDVKQNTILFLSYSILPFLLALYALEYILGYIFGPTWSELYLYILALSPALFVTVVAAPSSPVLRIIGRQDISFKLHLIHLTIKVGVLAITALYLQVSPLLCLVWVSLASFLVISVNILIIFKLIGISSYKVFFLMIFFIVAVIVMQFSHGIII</sequence>
<gene>
    <name evidence="7" type="ORF">NKI27_13900</name>
</gene>
<keyword evidence="5 6" id="KW-0472">Membrane</keyword>
<evidence type="ECO:0000313" key="7">
    <source>
        <dbReference type="EMBL" id="UZE95153.1"/>
    </source>
</evidence>